<dbReference type="InterPro" id="IPR000086">
    <property type="entry name" value="NUDIX_hydrolase_dom"/>
</dbReference>
<evidence type="ECO:0000313" key="8">
    <source>
        <dbReference type="EMBL" id="MBP0048634.1"/>
    </source>
</evidence>
<dbReference type="Proteomes" id="UP000810171">
    <property type="component" value="Unassembled WGS sequence"/>
</dbReference>
<reference evidence="8 9" key="1">
    <citation type="submission" date="2020-09" db="EMBL/GenBank/DDBJ databases">
        <authorList>
            <person name="Tanuku N.R.S."/>
        </authorList>
    </citation>
    <scope>NUCLEOTIDE SEQUENCE [LARGE SCALE GENOMIC DNA]</scope>
    <source>
        <strain evidence="8 9">AK62</strain>
    </source>
</reference>
<proteinExistence type="predicted"/>
<dbReference type="RefSeq" id="WP_209287252.1">
    <property type="nucleotide sequence ID" value="NZ_JACVEW010000010.1"/>
</dbReference>
<accession>A0ABS3ZAB8</accession>
<evidence type="ECO:0000256" key="5">
    <source>
        <dbReference type="ARBA" id="ARBA00022842"/>
    </source>
</evidence>
<evidence type="ECO:0000313" key="9">
    <source>
        <dbReference type="Proteomes" id="UP000810171"/>
    </source>
</evidence>
<dbReference type="GO" id="GO:0016787">
    <property type="term" value="F:hydrolase activity"/>
    <property type="evidence" value="ECO:0007669"/>
    <property type="project" value="UniProtKB-KW"/>
</dbReference>
<comment type="cofactor">
    <cofactor evidence="1">
        <name>Mg(2+)</name>
        <dbReference type="ChEBI" id="CHEBI:18420"/>
    </cofactor>
</comment>
<feature type="domain" description="Nudix hydrolase" evidence="7">
    <location>
        <begin position="128"/>
        <end position="251"/>
    </location>
</feature>
<keyword evidence="9" id="KW-1185">Reference proteome</keyword>
<dbReference type="PANTHER" id="PTHR11383:SF3">
    <property type="entry name" value="NAD(P)H PYROPHOSPHATASE NUDT13, MITOCHONDRIAL"/>
    <property type="match status" value="1"/>
</dbReference>
<sequence>MNDTAVPAFQRYYLAKSGRLLALGGELTPRLRQLNALRSAAEAEIEVDQGIGLLVLPETAPVPEEEVTLRSLLAQAKDEQEYARHSRAAQLATWHDQHRYCGRCGSTMRDHAQDLARQCASCGLIQYPRISPCIIVLVRRGEQCLLARAPHFAPGRFSTLAGFIEAGESAEQAVAREIMEEVSIEVENIRFFASQSWPFPHQLMLGFFADYKAGDVQPDGIEIEAAGWFSLDNLPDLPPPFSISRQLIDHFFAGLQVSD</sequence>
<comment type="caution">
    <text evidence="8">The sequence shown here is derived from an EMBL/GenBank/DDBJ whole genome shotgun (WGS) entry which is preliminary data.</text>
</comment>
<dbReference type="InterPro" id="IPR049734">
    <property type="entry name" value="NudC-like_C"/>
</dbReference>
<dbReference type="Gene3D" id="3.90.79.10">
    <property type="entry name" value="Nucleoside Triphosphate Pyrophosphohydrolase"/>
    <property type="match status" value="1"/>
</dbReference>
<evidence type="ECO:0000256" key="4">
    <source>
        <dbReference type="ARBA" id="ARBA00022801"/>
    </source>
</evidence>
<dbReference type="PANTHER" id="PTHR11383">
    <property type="entry name" value="NUCLEOSIDE DIPHOSPHATE-LINKED MOIETY X MOTIF 13"/>
    <property type="match status" value="1"/>
</dbReference>
<evidence type="ECO:0000256" key="1">
    <source>
        <dbReference type="ARBA" id="ARBA00001946"/>
    </source>
</evidence>
<keyword evidence="4 8" id="KW-0378">Hydrolase</keyword>
<dbReference type="Pfam" id="PF00293">
    <property type="entry name" value="NUDIX"/>
    <property type="match status" value="1"/>
</dbReference>
<organism evidence="8 9">
    <name type="scientific">Marinobacterium alkalitolerans</name>
    <dbReference type="NCBI Taxonomy" id="1542925"/>
    <lineage>
        <taxon>Bacteria</taxon>
        <taxon>Pseudomonadati</taxon>
        <taxon>Pseudomonadota</taxon>
        <taxon>Gammaproteobacteria</taxon>
        <taxon>Oceanospirillales</taxon>
        <taxon>Oceanospirillaceae</taxon>
        <taxon>Marinobacterium</taxon>
    </lineage>
</organism>
<dbReference type="Gene3D" id="3.90.79.20">
    <property type="match status" value="1"/>
</dbReference>
<evidence type="ECO:0000259" key="7">
    <source>
        <dbReference type="PROSITE" id="PS51462"/>
    </source>
</evidence>
<gene>
    <name evidence="8" type="primary">nudC</name>
    <name evidence="8" type="ORF">H9C73_07785</name>
</gene>
<keyword evidence="3" id="KW-0479">Metal-binding</keyword>
<dbReference type="NCBIfam" id="NF001299">
    <property type="entry name" value="PRK00241.1"/>
    <property type="match status" value="1"/>
</dbReference>
<dbReference type="CDD" id="cd03429">
    <property type="entry name" value="NUDIX_NADH_pyrophosphatase_Nudt13"/>
    <property type="match status" value="1"/>
</dbReference>
<dbReference type="InterPro" id="IPR015797">
    <property type="entry name" value="NUDIX_hydrolase-like_dom_sf"/>
</dbReference>
<dbReference type="InterPro" id="IPR015376">
    <property type="entry name" value="Znr_NADH_PPase"/>
</dbReference>
<name>A0ABS3ZAB8_9GAMM</name>
<evidence type="ECO:0000256" key="3">
    <source>
        <dbReference type="ARBA" id="ARBA00022723"/>
    </source>
</evidence>
<protein>
    <recommendedName>
        <fullName evidence="2">NAD(+) diphosphatase</fullName>
        <ecNumber evidence="2">3.6.1.22</ecNumber>
    </recommendedName>
</protein>
<keyword evidence="6" id="KW-0520">NAD</keyword>
<evidence type="ECO:0000256" key="2">
    <source>
        <dbReference type="ARBA" id="ARBA00012381"/>
    </source>
</evidence>
<dbReference type="Pfam" id="PF09297">
    <property type="entry name" value="Zn_ribbon_NUD"/>
    <property type="match status" value="1"/>
</dbReference>
<evidence type="ECO:0000256" key="6">
    <source>
        <dbReference type="ARBA" id="ARBA00023027"/>
    </source>
</evidence>
<dbReference type="SUPFAM" id="SSF55811">
    <property type="entry name" value="Nudix"/>
    <property type="match status" value="1"/>
</dbReference>
<dbReference type="EMBL" id="JACVEW010000010">
    <property type="protein sequence ID" value="MBP0048634.1"/>
    <property type="molecule type" value="Genomic_DNA"/>
</dbReference>
<dbReference type="PROSITE" id="PS51462">
    <property type="entry name" value="NUDIX"/>
    <property type="match status" value="1"/>
</dbReference>
<dbReference type="EC" id="3.6.1.22" evidence="2"/>
<keyword evidence="5" id="KW-0460">Magnesium</keyword>